<dbReference type="InterPro" id="IPR018060">
    <property type="entry name" value="HTH_AraC"/>
</dbReference>
<dbReference type="OrthoDB" id="642439at2"/>
<dbReference type="PROSITE" id="PS01124">
    <property type="entry name" value="HTH_ARAC_FAMILY_2"/>
    <property type="match status" value="1"/>
</dbReference>
<dbReference type="Proteomes" id="UP000317646">
    <property type="component" value="Unassembled WGS sequence"/>
</dbReference>
<dbReference type="PROSITE" id="PS00041">
    <property type="entry name" value="HTH_ARAC_FAMILY_1"/>
    <property type="match status" value="1"/>
</dbReference>
<dbReference type="GO" id="GO:0043565">
    <property type="term" value="F:sequence-specific DNA binding"/>
    <property type="evidence" value="ECO:0007669"/>
    <property type="project" value="InterPro"/>
</dbReference>
<feature type="domain" description="HTH araC/xylS-type" evidence="5">
    <location>
        <begin position="214"/>
        <end position="312"/>
    </location>
</feature>
<evidence type="ECO:0000256" key="2">
    <source>
        <dbReference type="ARBA" id="ARBA00023125"/>
    </source>
</evidence>
<keyword evidence="1" id="KW-0805">Transcription regulation</keyword>
<protein>
    <submittedName>
        <fullName evidence="6">AraC family transcriptional regulator</fullName>
    </submittedName>
</protein>
<keyword evidence="3" id="KW-0804">Transcription</keyword>
<keyword evidence="7" id="KW-1185">Reference proteome</keyword>
<name>A0A502GAB8_9BACT</name>
<dbReference type="Gene3D" id="1.10.10.60">
    <property type="entry name" value="Homeodomain-like"/>
    <property type="match status" value="2"/>
</dbReference>
<sequence length="315" mass="35074">MTLSGNTNTLRHDARAARTNDVPPTHTEVSPQQTSLLREQRWPQLAVQLFAEPACIEPTSLLPPSQLRLLLLSGTTRMQVRSQGHELTYISRPGTVKLTTPHHQPYEMQWAALTAAPIRTAHLYLPLTLLARTAEAAGLDPARVEVAEGCNIPDALLYQLSRTLAQEVGATAGLDSLFAESATQLLAAQLLRRHCAFSHALPDRRGKLTATQLRRVRDYVQAQLGRVIRLEDLAELVFLSPYHFCRVFKRTTGRTPNQFVTNERLGRATELLRHSELSVKQVAAAVGYSSHAHFTQLYARYTGQLPVSLTRQRPA</sequence>
<comment type="caution">
    <text evidence="6">The sequence shown here is derived from an EMBL/GenBank/DDBJ whole genome shotgun (WGS) entry which is preliminary data.</text>
</comment>
<evidence type="ECO:0000256" key="4">
    <source>
        <dbReference type="SAM" id="MobiDB-lite"/>
    </source>
</evidence>
<dbReference type="PANTHER" id="PTHR46796:SF6">
    <property type="entry name" value="ARAC SUBFAMILY"/>
    <property type="match status" value="1"/>
</dbReference>
<dbReference type="AlphaFoldDB" id="A0A502GAB8"/>
<dbReference type="SUPFAM" id="SSF46689">
    <property type="entry name" value="Homeodomain-like"/>
    <property type="match status" value="2"/>
</dbReference>
<organism evidence="6 7">
    <name type="scientific">Hymenobacter nivis</name>
    <dbReference type="NCBI Taxonomy" id="1850093"/>
    <lineage>
        <taxon>Bacteria</taxon>
        <taxon>Pseudomonadati</taxon>
        <taxon>Bacteroidota</taxon>
        <taxon>Cytophagia</taxon>
        <taxon>Cytophagales</taxon>
        <taxon>Hymenobacteraceae</taxon>
        <taxon>Hymenobacter</taxon>
    </lineage>
</organism>
<keyword evidence="2" id="KW-0238">DNA-binding</keyword>
<dbReference type="InterPro" id="IPR018062">
    <property type="entry name" value="HTH_AraC-typ_CS"/>
</dbReference>
<evidence type="ECO:0000256" key="3">
    <source>
        <dbReference type="ARBA" id="ARBA00023163"/>
    </source>
</evidence>
<proteinExistence type="predicted"/>
<accession>A0A502GAB8</accession>
<dbReference type="PANTHER" id="PTHR46796">
    <property type="entry name" value="HTH-TYPE TRANSCRIPTIONAL ACTIVATOR RHAS-RELATED"/>
    <property type="match status" value="1"/>
</dbReference>
<evidence type="ECO:0000313" key="6">
    <source>
        <dbReference type="EMBL" id="TPG58925.1"/>
    </source>
</evidence>
<dbReference type="RefSeq" id="WP_140469534.1">
    <property type="nucleotide sequence ID" value="NZ_RCYZ01000014.1"/>
</dbReference>
<feature type="region of interest" description="Disordered" evidence="4">
    <location>
        <begin position="1"/>
        <end position="36"/>
    </location>
</feature>
<dbReference type="SMART" id="SM00342">
    <property type="entry name" value="HTH_ARAC"/>
    <property type="match status" value="1"/>
</dbReference>
<evidence type="ECO:0000256" key="1">
    <source>
        <dbReference type="ARBA" id="ARBA00023015"/>
    </source>
</evidence>
<dbReference type="GO" id="GO:0003700">
    <property type="term" value="F:DNA-binding transcription factor activity"/>
    <property type="evidence" value="ECO:0007669"/>
    <property type="project" value="InterPro"/>
</dbReference>
<dbReference type="InterPro" id="IPR009057">
    <property type="entry name" value="Homeodomain-like_sf"/>
</dbReference>
<feature type="compositionally biased region" description="Polar residues" evidence="4">
    <location>
        <begin position="27"/>
        <end position="36"/>
    </location>
</feature>
<dbReference type="EMBL" id="RCYZ01000014">
    <property type="protein sequence ID" value="TPG58925.1"/>
    <property type="molecule type" value="Genomic_DNA"/>
</dbReference>
<gene>
    <name evidence="6" type="ORF">EAH73_21640</name>
</gene>
<reference evidence="6 7" key="1">
    <citation type="journal article" date="2019" name="Environ. Microbiol.">
        <title>Species interactions and distinct microbial communities in high Arctic permafrost affected cryosols are associated with the CH4 and CO2 gas fluxes.</title>
        <authorList>
            <person name="Altshuler I."/>
            <person name="Hamel J."/>
            <person name="Turney S."/>
            <person name="Magnuson E."/>
            <person name="Levesque R."/>
            <person name="Greer C."/>
            <person name="Whyte L.G."/>
        </authorList>
    </citation>
    <scope>NUCLEOTIDE SEQUENCE [LARGE SCALE GENOMIC DNA]</scope>
    <source>
        <strain evidence="6 7">S9.2P</strain>
    </source>
</reference>
<evidence type="ECO:0000313" key="7">
    <source>
        <dbReference type="Proteomes" id="UP000317646"/>
    </source>
</evidence>
<evidence type="ECO:0000259" key="5">
    <source>
        <dbReference type="PROSITE" id="PS01124"/>
    </source>
</evidence>
<dbReference type="InterPro" id="IPR050204">
    <property type="entry name" value="AraC_XylS_family_regulators"/>
</dbReference>
<dbReference type="Pfam" id="PF12833">
    <property type="entry name" value="HTH_18"/>
    <property type="match status" value="1"/>
</dbReference>